<evidence type="ECO:0000313" key="2">
    <source>
        <dbReference type="EnsemblMetazoa" id="XP_020901272.2"/>
    </source>
</evidence>
<feature type="compositionally biased region" description="Polar residues" evidence="1">
    <location>
        <begin position="178"/>
        <end position="194"/>
    </location>
</feature>
<feature type="compositionally biased region" description="Basic and acidic residues" evidence="1">
    <location>
        <begin position="162"/>
        <end position="177"/>
    </location>
</feature>
<feature type="region of interest" description="Disordered" evidence="1">
    <location>
        <begin position="162"/>
        <end position="205"/>
    </location>
</feature>
<dbReference type="RefSeq" id="XP_020901272.2">
    <property type="nucleotide sequence ID" value="XM_021045613.2"/>
</dbReference>
<dbReference type="KEGG" id="epa:110239860"/>
<dbReference type="GeneID" id="110239860"/>
<keyword evidence="3" id="KW-1185">Reference proteome</keyword>
<dbReference type="AlphaFoldDB" id="A0A913XA19"/>
<protein>
    <submittedName>
        <fullName evidence="2">Uncharacterized protein</fullName>
    </submittedName>
</protein>
<accession>A0A913XA19</accession>
<reference evidence="2" key="1">
    <citation type="submission" date="2022-11" db="UniProtKB">
        <authorList>
            <consortium name="EnsemblMetazoa"/>
        </authorList>
    </citation>
    <scope>IDENTIFICATION</scope>
</reference>
<evidence type="ECO:0000313" key="3">
    <source>
        <dbReference type="Proteomes" id="UP000887567"/>
    </source>
</evidence>
<name>A0A913XA19_EXADI</name>
<dbReference type="Proteomes" id="UP000887567">
    <property type="component" value="Unplaced"/>
</dbReference>
<proteinExistence type="predicted"/>
<dbReference type="EnsemblMetazoa" id="XM_021045613.2">
    <property type="protein sequence ID" value="XP_020901272.2"/>
    <property type="gene ID" value="LOC110239860"/>
</dbReference>
<evidence type="ECO:0000256" key="1">
    <source>
        <dbReference type="SAM" id="MobiDB-lite"/>
    </source>
</evidence>
<sequence length="205" mass="22153">MDDESDLIAFDDIVTSTPVKVSLNLVDSDLHSVGSSSCRTPNKRSISLLDFSSDSDVSCLSPPAKSCLKTINLIDESTDSRVTESSNGGVSDIQPQDLSHDGESLIIFKDDDGDDDVTRCPTREVPHCSDDSQGESLIIFKDDDGDDDVTRCPTREFLHCSDDSQGRSLADNHENTQETHVGPNSQEVHSSKVQAPTIATPRGTV</sequence>
<organism evidence="2 3">
    <name type="scientific">Exaiptasia diaphana</name>
    <name type="common">Tropical sea anemone</name>
    <name type="synonym">Aiptasia pulchella</name>
    <dbReference type="NCBI Taxonomy" id="2652724"/>
    <lineage>
        <taxon>Eukaryota</taxon>
        <taxon>Metazoa</taxon>
        <taxon>Cnidaria</taxon>
        <taxon>Anthozoa</taxon>
        <taxon>Hexacorallia</taxon>
        <taxon>Actiniaria</taxon>
        <taxon>Aiptasiidae</taxon>
        <taxon>Exaiptasia</taxon>
    </lineage>
</organism>